<evidence type="ECO:0000256" key="1">
    <source>
        <dbReference type="SAM" id="MobiDB-lite"/>
    </source>
</evidence>
<sequence>MAEIAITTSRPSSNGLPSLAEQEQDIQENDKLGSQTLAVTMDTPTITDSLVDASSVPPTQKSRLARLKTVLDQKLNIVKMDASTSMREEAKNYRETAAKLLTKFQSQSAAAMDDVTQSLSMLVDADHLAKLTLRDFKYALEGVTSACRASNKRIDVLERDLEALDSKKCKVVGEILSNYGKQLASLQYTSPSSIVKQLQNETVLQDVTALENREVVVQHCAAVRLAWAEVTEKLESCLDIHKERWRHARFDHVLGIIRAEAKAISQWDLSLYARFQKQFDDMVKGQTQLLESISEAKSKDLNMEYINMFRKRVFGLSFRQEKLLHAFQAELVELEDRGTRDVVAAIAKYTPLLSECLPNGASVDRILQDEFGKKKTDMAALVPGKRAALLLPTQNGRNRDIMLLVSDLMTSLYQARQELNTLVSSCEEGVAMSLRDLHRDYVNEFRTMERTLQTEMDLMIKEEVAGACNARADRCRGIAAKMEQHHIEFNNESLTTIGNLKERLERVFTVYRENLCMLLDAHMEKMETSNAPKSARKTPTTRRDGDRPKTPKPALAGILTSRGTLQIISNPSSGHELERWSHSVVAWRQHQKMVVLSQVAEACAEAARERAYARGIDLDHDSSKAPDSAGKKKLRATKVRHHSHHHHRHLNIENNQGLPEHSVHDVDEALSSLLVSIVPKEPDEHHVVEIKCIAVGVLSALRGALQLRFFDDADDLEDVRKKLVTTQIQERTDTMRNELSTALFGHEARLRQLETAHSQRLRQIERLNVECDQEARALASYISSLETSYREAVTRLEQTSASFIDNEVKSFQARVASASSASQIERAKDSFISGYKAHTELLTTMTSTAARNFAEGLARIKESRANPSHHRIWETLKAIFPRQDDGGLPKLEVLPKDMEVRIEHVQAGLRTTMEHVAAEVRDFAADLGMTDGSSHAIGSVRLMLKAEVVKVNRMVALTDEQNAVLLSSIEAKKLYWESAQTLLEECEQLRQSIVQVVLYLDGLAVGIPTPAKVVLIPSIDVWEKQQAESRSVPNAGENSTTKKPSAKIKSNVSITSATTTATKKYGASSTHPAANTSLVRAGPLIDAIEATSTGTRVTIKQLSDAYYADRAGRSVRRTDLLPNTAFAFMAKMDQELVALRNQAEQTRMQLLCAFHSKLAMGASTLTTSTCAILQNILTDTLARAKTSWQQQTRTFANTFQACRSDRKLCELQLLPSLTPSELDALDLNAKDVYSRAMSCLKESLEAGVTCVLEDAIKIFLSRVYWTCSMFGNIINASIVLEDLDRPGEGPRIKTRRSIEDVVLSEKKPPKAEEVILIVPTTSSLEWPSLDLTKVSLPTFASDASSFTPLPLSTRASTYQDQVLQYRDTLFATLCTETTRLMTVLSHHSREETLEWEKWHKVWNANVVRIRNSYP</sequence>
<proteinExistence type="predicted"/>
<gene>
    <name evidence="3" type="ORF">SmJEL517_g00220</name>
</gene>
<feature type="region of interest" description="Disordered" evidence="1">
    <location>
        <begin position="527"/>
        <end position="555"/>
    </location>
</feature>
<name>A0A507CIX4_9FUNG</name>
<evidence type="ECO:0000259" key="2">
    <source>
        <dbReference type="Pfam" id="PF14644"/>
    </source>
</evidence>
<accession>A0A507CIX4</accession>
<dbReference type="Pfam" id="PF14644">
    <property type="entry name" value="DUF4456"/>
    <property type="match status" value="1"/>
</dbReference>
<dbReference type="GeneID" id="42001447"/>
<feature type="domain" description="DUF4456" evidence="2">
    <location>
        <begin position="1100"/>
        <end position="1288"/>
    </location>
</feature>
<keyword evidence="4" id="KW-1185">Reference proteome</keyword>
<evidence type="ECO:0000313" key="4">
    <source>
        <dbReference type="Proteomes" id="UP000319731"/>
    </source>
</evidence>
<dbReference type="Proteomes" id="UP000319731">
    <property type="component" value="Unassembled WGS sequence"/>
</dbReference>
<feature type="region of interest" description="Disordered" evidence="1">
    <location>
        <begin position="1027"/>
        <end position="1052"/>
    </location>
</feature>
<dbReference type="EMBL" id="QEAO01000001">
    <property type="protein sequence ID" value="TPX38196.1"/>
    <property type="molecule type" value="Genomic_DNA"/>
</dbReference>
<feature type="compositionally biased region" description="Polar residues" evidence="1">
    <location>
        <begin position="1"/>
        <end position="16"/>
    </location>
</feature>
<evidence type="ECO:0000313" key="3">
    <source>
        <dbReference type="EMBL" id="TPX38196.1"/>
    </source>
</evidence>
<reference evidence="3 4" key="1">
    <citation type="journal article" date="2019" name="Sci. Rep.">
        <title>Comparative genomics of chytrid fungi reveal insights into the obligate biotrophic and pathogenic lifestyle of Synchytrium endobioticum.</title>
        <authorList>
            <person name="van de Vossenberg B.T.L.H."/>
            <person name="Warris S."/>
            <person name="Nguyen H.D.T."/>
            <person name="van Gent-Pelzer M.P.E."/>
            <person name="Joly D.L."/>
            <person name="van de Geest H.C."/>
            <person name="Bonants P.J.M."/>
            <person name="Smith D.S."/>
            <person name="Levesque C.A."/>
            <person name="van der Lee T.A.J."/>
        </authorList>
    </citation>
    <scope>NUCLEOTIDE SEQUENCE [LARGE SCALE GENOMIC DNA]</scope>
    <source>
        <strain evidence="3 4">JEL517</strain>
    </source>
</reference>
<organism evidence="3 4">
    <name type="scientific">Synchytrium microbalum</name>
    <dbReference type="NCBI Taxonomy" id="1806994"/>
    <lineage>
        <taxon>Eukaryota</taxon>
        <taxon>Fungi</taxon>
        <taxon>Fungi incertae sedis</taxon>
        <taxon>Chytridiomycota</taxon>
        <taxon>Chytridiomycota incertae sedis</taxon>
        <taxon>Chytridiomycetes</taxon>
        <taxon>Synchytriales</taxon>
        <taxon>Synchytriaceae</taxon>
        <taxon>Synchytrium</taxon>
    </lineage>
</organism>
<dbReference type="RefSeq" id="XP_031027911.1">
    <property type="nucleotide sequence ID" value="XM_031166150.1"/>
</dbReference>
<protein>
    <recommendedName>
        <fullName evidence="2">DUF4456 domain-containing protein</fullName>
    </recommendedName>
</protein>
<comment type="caution">
    <text evidence="3">The sequence shown here is derived from an EMBL/GenBank/DDBJ whole genome shotgun (WGS) entry which is preliminary data.</text>
</comment>
<dbReference type="InterPro" id="IPR027914">
    <property type="entry name" value="DUF4456"/>
</dbReference>
<feature type="compositionally biased region" description="Polar residues" evidence="1">
    <location>
        <begin position="1028"/>
        <end position="1052"/>
    </location>
</feature>
<dbReference type="OrthoDB" id="2138116at2759"/>
<feature type="region of interest" description="Disordered" evidence="1">
    <location>
        <begin position="1"/>
        <end position="25"/>
    </location>
</feature>